<evidence type="ECO:0000313" key="2">
    <source>
        <dbReference type="EMBL" id="PTB61518.1"/>
    </source>
</evidence>
<evidence type="ECO:0000313" key="3">
    <source>
        <dbReference type="Proteomes" id="UP000241546"/>
    </source>
</evidence>
<dbReference type="OrthoDB" id="3521097at2759"/>
<evidence type="ECO:0000256" key="1">
    <source>
        <dbReference type="SAM" id="MobiDB-lite"/>
    </source>
</evidence>
<feature type="non-terminal residue" evidence="2">
    <location>
        <position position="412"/>
    </location>
</feature>
<dbReference type="EMBL" id="KZ680433">
    <property type="protein sequence ID" value="PTB61518.1"/>
    <property type="molecule type" value="Genomic_DNA"/>
</dbReference>
<reference evidence="3" key="1">
    <citation type="submission" date="2016-07" db="EMBL/GenBank/DDBJ databases">
        <title>Multiple horizontal gene transfer events from other fungi enriched the ability of initially mycotrophic Trichoderma (Ascomycota) to feed on dead plant biomass.</title>
        <authorList>
            <consortium name="DOE Joint Genome Institute"/>
            <person name="Atanasova L."/>
            <person name="Chenthamara K."/>
            <person name="Zhang J."/>
            <person name="Grujic M."/>
            <person name="Henrissat B."/>
            <person name="Kuo A."/>
            <person name="Aerts A."/>
            <person name="Salamov A."/>
            <person name="Lipzen A."/>
            <person name="Labutti K."/>
            <person name="Barry K."/>
            <person name="Miao Y."/>
            <person name="Rahimi M.J."/>
            <person name="Shen Q."/>
            <person name="Grigoriev I.V."/>
            <person name="Kubicek C.P."/>
            <person name="Druzhinina I.S."/>
        </authorList>
    </citation>
    <scope>NUCLEOTIDE SEQUENCE [LARGE SCALE GENOMIC DNA]</scope>
    <source>
        <strain evidence="3">TUCIM 6016</strain>
    </source>
</reference>
<name>A0A2T4AWZ5_9HYPO</name>
<feature type="region of interest" description="Disordered" evidence="1">
    <location>
        <begin position="1"/>
        <end position="28"/>
    </location>
</feature>
<keyword evidence="3" id="KW-1185">Reference proteome</keyword>
<organism evidence="2 3">
    <name type="scientific">Trichoderma citrinoviride</name>
    <dbReference type="NCBI Taxonomy" id="58853"/>
    <lineage>
        <taxon>Eukaryota</taxon>
        <taxon>Fungi</taxon>
        <taxon>Dikarya</taxon>
        <taxon>Ascomycota</taxon>
        <taxon>Pezizomycotina</taxon>
        <taxon>Sordariomycetes</taxon>
        <taxon>Hypocreomycetidae</taxon>
        <taxon>Hypocreales</taxon>
        <taxon>Hypocreaceae</taxon>
        <taxon>Trichoderma</taxon>
    </lineage>
</organism>
<accession>A0A2T4AWZ5</accession>
<feature type="compositionally biased region" description="Low complexity" evidence="1">
    <location>
        <begin position="15"/>
        <end position="28"/>
    </location>
</feature>
<dbReference type="Proteomes" id="UP000241546">
    <property type="component" value="Unassembled WGS sequence"/>
</dbReference>
<sequence>MNSQPSPGQTDEEPPINIRISTSPPISIPFHLRQRPRFYETYAYEPPQHHDDPLDVPSLLQPPQANYQTYQSMMRLDPSSSIVTSMPTDSLFAHTTPVQDLGDVVQFNQERANAVQRRNEASQIQWLNTSFDWEGDVLTSQGLPLGRHSHVHVSSLDVCPEETFSADTRLFTDQLSDSLGESPWQANGYYPGNTHEHLDHSTLALQDGHHRHAAGLASELRLHGRTGGSNSQQGFAAEAGVEQMVRTLDSVFTRISMAPDATGPHDAHRTFMCPYAMRYPSRVSYSCFQRLNTIPYVKQHLRHNHHDAIRCPHRCQNRRQGPRPPRSRPIAGLSFGADMCLQINKQRSDRSKTHKEQYERIYQILFPGADRISDPYIGNSTVRWLRGLFKFMETHGTDCLAPVYAQLPGTIS</sequence>
<protein>
    <submittedName>
        <fullName evidence="2">Uncharacterized protein</fullName>
    </submittedName>
</protein>
<dbReference type="GeneID" id="36600098"/>
<dbReference type="RefSeq" id="XP_024744838.1">
    <property type="nucleotide sequence ID" value="XM_024891980.1"/>
</dbReference>
<proteinExistence type="predicted"/>
<dbReference type="AlphaFoldDB" id="A0A2T4AWZ5"/>
<gene>
    <name evidence="2" type="ORF">BBK36DRAFT_1131467</name>
</gene>